<gene>
    <name evidence="2" type="ORF">CLV89_101103</name>
</gene>
<reference evidence="2 3" key="1">
    <citation type="submission" date="2018-03" db="EMBL/GenBank/DDBJ databases">
        <title>Genomic Encyclopedia of Archaeal and Bacterial Type Strains, Phase II (KMG-II): from individual species to whole genera.</title>
        <authorList>
            <person name="Goeker M."/>
        </authorList>
    </citation>
    <scope>NUCLEOTIDE SEQUENCE [LARGE SCALE GENOMIC DNA]</scope>
    <source>
        <strain evidence="2 3">DSM 25328</strain>
    </source>
</reference>
<sequence>MWQRQSATPAREYPGKGGAPAPSKAHHRCTAQGWARRRAKRGAGPNGTIWSARTMEDGREPPAITPLLSPDPGQTSRWSYGTGELALTSPSSAA</sequence>
<evidence type="ECO:0000313" key="3">
    <source>
        <dbReference type="Proteomes" id="UP000237718"/>
    </source>
</evidence>
<feature type="region of interest" description="Disordered" evidence="1">
    <location>
        <begin position="1"/>
        <end position="94"/>
    </location>
</feature>
<dbReference type="AlphaFoldDB" id="A0A2T1AMR7"/>
<protein>
    <submittedName>
        <fullName evidence="2">Uncharacterized protein</fullName>
    </submittedName>
</protein>
<accession>A0A2T1AMR7</accession>
<proteinExistence type="predicted"/>
<evidence type="ECO:0000256" key="1">
    <source>
        <dbReference type="SAM" id="MobiDB-lite"/>
    </source>
</evidence>
<name>A0A2T1AMR7_TRISK</name>
<dbReference type="Proteomes" id="UP000237718">
    <property type="component" value="Unassembled WGS sequence"/>
</dbReference>
<feature type="compositionally biased region" description="Basic residues" evidence="1">
    <location>
        <begin position="24"/>
        <end position="41"/>
    </location>
</feature>
<evidence type="ECO:0000313" key="2">
    <source>
        <dbReference type="EMBL" id="PRZ49889.1"/>
    </source>
</evidence>
<organism evidence="2 3">
    <name type="scientific">Tritonibacter scottomollicae</name>
    <name type="common">Epibacterium scottomollicae</name>
    <dbReference type="NCBI Taxonomy" id="483013"/>
    <lineage>
        <taxon>Bacteria</taxon>
        <taxon>Pseudomonadati</taxon>
        <taxon>Pseudomonadota</taxon>
        <taxon>Alphaproteobacteria</taxon>
        <taxon>Rhodobacterales</taxon>
        <taxon>Paracoccaceae</taxon>
        <taxon>Tritonibacter</taxon>
    </lineage>
</organism>
<comment type="caution">
    <text evidence="2">The sequence shown here is derived from an EMBL/GenBank/DDBJ whole genome shotgun (WGS) entry which is preliminary data.</text>
</comment>
<dbReference type="EMBL" id="PVUF01000001">
    <property type="protein sequence ID" value="PRZ49889.1"/>
    <property type="molecule type" value="Genomic_DNA"/>
</dbReference>